<keyword evidence="2" id="KW-1185">Reference proteome</keyword>
<comment type="caution">
    <text evidence="1">The sequence shown here is derived from an EMBL/GenBank/DDBJ whole genome shotgun (WGS) entry which is preliminary data.</text>
</comment>
<dbReference type="EMBL" id="JAKUML010000001">
    <property type="protein sequence ID" value="MCJ8145370.1"/>
    <property type="molecule type" value="Genomic_DNA"/>
</dbReference>
<gene>
    <name evidence="1" type="ORF">MKI79_00290</name>
</gene>
<dbReference type="RefSeq" id="WP_241569922.1">
    <property type="nucleotide sequence ID" value="NZ_JAKUML010000001.1"/>
</dbReference>
<dbReference type="AlphaFoldDB" id="A0A9X1WXL2"/>
<organism evidence="1 2">
    <name type="scientific">Acinetobacter sedimenti</name>
    <dbReference type="NCBI Taxonomy" id="2919922"/>
    <lineage>
        <taxon>Bacteria</taxon>
        <taxon>Pseudomonadati</taxon>
        <taxon>Pseudomonadota</taxon>
        <taxon>Gammaproteobacteria</taxon>
        <taxon>Moraxellales</taxon>
        <taxon>Moraxellaceae</taxon>
        <taxon>Acinetobacter</taxon>
    </lineage>
</organism>
<dbReference type="InterPro" id="IPR011990">
    <property type="entry name" value="TPR-like_helical_dom_sf"/>
</dbReference>
<dbReference type="SUPFAM" id="SSF81901">
    <property type="entry name" value="HCP-like"/>
    <property type="match status" value="1"/>
</dbReference>
<evidence type="ECO:0000313" key="2">
    <source>
        <dbReference type="Proteomes" id="UP001139701"/>
    </source>
</evidence>
<dbReference type="Gene3D" id="1.25.40.10">
    <property type="entry name" value="Tetratricopeptide repeat domain"/>
    <property type="match status" value="1"/>
</dbReference>
<protein>
    <submittedName>
        <fullName evidence="1">Sel1 repeat family protein</fullName>
    </submittedName>
</protein>
<name>A0A9X1WXL2_9GAMM</name>
<evidence type="ECO:0000313" key="1">
    <source>
        <dbReference type="EMBL" id="MCJ8145370.1"/>
    </source>
</evidence>
<dbReference type="Proteomes" id="UP001139701">
    <property type="component" value="Unassembled WGS sequence"/>
</dbReference>
<dbReference type="InterPro" id="IPR006597">
    <property type="entry name" value="Sel1-like"/>
</dbReference>
<proteinExistence type="predicted"/>
<dbReference type="InterPro" id="IPR050767">
    <property type="entry name" value="Sel1_AlgK"/>
</dbReference>
<dbReference type="GO" id="GO:0036503">
    <property type="term" value="P:ERAD pathway"/>
    <property type="evidence" value="ECO:0007669"/>
    <property type="project" value="TreeGrafter"/>
</dbReference>
<accession>A0A9X1WXL2</accession>
<dbReference type="SMART" id="SM00671">
    <property type="entry name" value="SEL1"/>
    <property type="match status" value="3"/>
</dbReference>
<dbReference type="PANTHER" id="PTHR11102">
    <property type="entry name" value="SEL-1-LIKE PROTEIN"/>
    <property type="match status" value="1"/>
</dbReference>
<dbReference type="Pfam" id="PF08238">
    <property type="entry name" value="Sel1"/>
    <property type="match status" value="4"/>
</dbReference>
<reference evidence="1" key="1">
    <citation type="submission" date="2022-02" db="EMBL/GenBank/DDBJ databases">
        <title>Acinetobacter A3.8 sp. nov., isolated from Sediment (Zhairuo Island).</title>
        <authorList>
            <person name="Zheng K."/>
        </authorList>
    </citation>
    <scope>NUCLEOTIDE SEQUENCE</scope>
    <source>
        <strain evidence="1">A3.8</strain>
    </source>
</reference>
<sequence>MDPSQVFKNALEVEKTNPNDLQNRFGLACLFLYGIGTEKNGKKAFDMFSELSAKKNVSAIEALANMYIEGQYVNVNLEKAEEIIKEQLIKINSGKSLNSAGSLYYKLLFKVGGNQSTLYAHKAFDLFNKAVELGYEEANYYLGEYYLFGRNTCLIDENKAYFHYKKAALVGHEDAISKVRDIEKTQKFKQGLGLAKLFSGLF</sequence>
<dbReference type="PANTHER" id="PTHR11102:SF147">
    <property type="entry name" value="SEL1L ADAPTOR SUBUNIT OF ERAD E3 UBIQUITIN LIGASE"/>
    <property type="match status" value="1"/>
</dbReference>